<dbReference type="InterPro" id="IPR002347">
    <property type="entry name" value="SDR_fam"/>
</dbReference>
<dbReference type="PANTHER" id="PTHR43639">
    <property type="entry name" value="OXIDOREDUCTASE, SHORT-CHAIN DEHYDROGENASE/REDUCTASE FAMILY (AFU_ORTHOLOGUE AFUA_5G02870)"/>
    <property type="match status" value="1"/>
</dbReference>
<dbReference type="OrthoDB" id="9809287at2"/>
<organism evidence="3 4">
    <name type="scientific">Prauserella muralis</name>
    <dbReference type="NCBI Taxonomy" id="588067"/>
    <lineage>
        <taxon>Bacteria</taxon>
        <taxon>Bacillati</taxon>
        <taxon>Actinomycetota</taxon>
        <taxon>Actinomycetes</taxon>
        <taxon>Pseudonocardiales</taxon>
        <taxon>Pseudonocardiaceae</taxon>
        <taxon>Prauserella</taxon>
    </lineage>
</organism>
<proteinExistence type="inferred from homology"/>
<dbReference type="Gene3D" id="3.40.50.720">
    <property type="entry name" value="NAD(P)-binding Rossmann-like Domain"/>
    <property type="match status" value="1"/>
</dbReference>
<dbReference type="PRINTS" id="PR00080">
    <property type="entry name" value="SDRFAMILY"/>
</dbReference>
<dbReference type="PANTHER" id="PTHR43639:SF1">
    <property type="entry name" value="SHORT-CHAIN DEHYDROGENASE_REDUCTASE FAMILY PROTEIN"/>
    <property type="match status" value="1"/>
</dbReference>
<accession>A0A2V4AGA3</accession>
<dbReference type="Pfam" id="PF13561">
    <property type="entry name" value="adh_short_C2"/>
    <property type="match status" value="1"/>
</dbReference>
<comment type="similarity">
    <text evidence="1">Belongs to the short-chain dehydrogenases/reductases (SDR) family.</text>
</comment>
<sequence>MRISLEGKAALVTGASSGLGAGIAAGLASAGAEVMLVGRDRERLEKTRDAVEAAGGRGVVRIADVCAPESATSIVDAAISELGALDVLVNAAGLFEVGCDDETHALDRQWAVNVRAPFAMTTAALPRMRQGGAVCFFSSIAGHVAFPGASAYVTTKTAVEGAVRALALDAAPLGLRVNAVAPGNIRTPMNAHLLTEPSYEQSMLDQTPLGRIGEVEDVVPAVVFLVSDHARYITGSSLLVDGGWTAR</sequence>
<dbReference type="PRINTS" id="PR00081">
    <property type="entry name" value="GDHRDH"/>
</dbReference>
<dbReference type="RefSeq" id="WP_112284891.1">
    <property type="nucleotide sequence ID" value="NZ_MASW01000007.1"/>
</dbReference>
<keyword evidence="4" id="KW-1185">Reference proteome</keyword>
<evidence type="ECO:0000313" key="4">
    <source>
        <dbReference type="Proteomes" id="UP000249915"/>
    </source>
</evidence>
<evidence type="ECO:0000256" key="1">
    <source>
        <dbReference type="ARBA" id="ARBA00006484"/>
    </source>
</evidence>
<dbReference type="CDD" id="cd05233">
    <property type="entry name" value="SDR_c"/>
    <property type="match status" value="1"/>
</dbReference>
<keyword evidence="2" id="KW-0560">Oxidoreductase</keyword>
<dbReference type="GO" id="GO:0016491">
    <property type="term" value="F:oxidoreductase activity"/>
    <property type="evidence" value="ECO:0007669"/>
    <property type="project" value="UniProtKB-KW"/>
</dbReference>
<evidence type="ECO:0000256" key="2">
    <source>
        <dbReference type="ARBA" id="ARBA00023002"/>
    </source>
</evidence>
<dbReference type="Proteomes" id="UP000249915">
    <property type="component" value="Unassembled WGS sequence"/>
</dbReference>
<dbReference type="SUPFAM" id="SSF51735">
    <property type="entry name" value="NAD(P)-binding Rossmann-fold domains"/>
    <property type="match status" value="1"/>
</dbReference>
<dbReference type="EMBL" id="MASW01000007">
    <property type="protein sequence ID" value="PXY18962.1"/>
    <property type="molecule type" value="Genomic_DNA"/>
</dbReference>
<dbReference type="AlphaFoldDB" id="A0A2V4AGA3"/>
<reference evidence="3 4" key="1">
    <citation type="submission" date="2016-07" db="EMBL/GenBank/DDBJ databases">
        <title>Draft genome sequence of Prauserella muralis DSM 45305, isolated from a mould-covered wall in an indoor environment.</title>
        <authorList>
            <person name="Ruckert C."/>
            <person name="Albersmeier A."/>
            <person name="Jiang C.-L."/>
            <person name="Jiang Y."/>
            <person name="Kalinowski J."/>
            <person name="Schneider O."/>
            <person name="Winkler A."/>
            <person name="Zotchev S.B."/>
        </authorList>
    </citation>
    <scope>NUCLEOTIDE SEQUENCE [LARGE SCALE GENOMIC DNA]</scope>
    <source>
        <strain evidence="3 4">DSM 45305</strain>
    </source>
</reference>
<protein>
    <submittedName>
        <fullName evidence="3">2,5-dichloro-2,5-cyclohexadiene-1,4-diol dehydrogenase</fullName>
    </submittedName>
</protein>
<comment type="caution">
    <text evidence="3">The sequence shown here is derived from an EMBL/GenBank/DDBJ whole genome shotgun (WGS) entry which is preliminary data.</text>
</comment>
<evidence type="ECO:0000313" key="3">
    <source>
        <dbReference type="EMBL" id="PXY18962.1"/>
    </source>
</evidence>
<name>A0A2V4AGA3_9PSEU</name>
<dbReference type="FunFam" id="3.40.50.720:FF:000084">
    <property type="entry name" value="Short-chain dehydrogenase reductase"/>
    <property type="match status" value="1"/>
</dbReference>
<dbReference type="InterPro" id="IPR036291">
    <property type="entry name" value="NAD(P)-bd_dom_sf"/>
</dbReference>
<gene>
    <name evidence="3" type="ORF">BAY60_29500</name>
</gene>